<accession>A0ABU3UHA1</accession>
<gene>
    <name evidence="1" type="ORF">PU648_13255</name>
</gene>
<evidence type="ECO:0000313" key="1">
    <source>
        <dbReference type="EMBL" id="MDU8993300.1"/>
    </source>
</evidence>
<dbReference type="RefSeq" id="WP_143609650.1">
    <property type="nucleotide sequence ID" value="NZ_CP107955.1"/>
</dbReference>
<dbReference type="Proteomes" id="UP001257627">
    <property type="component" value="Unassembled WGS sequence"/>
</dbReference>
<dbReference type="EMBL" id="JARAKF010000001">
    <property type="protein sequence ID" value="MDU8993300.1"/>
    <property type="molecule type" value="Genomic_DNA"/>
</dbReference>
<reference evidence="1 2" key="1">
    <citation type="submission" date="2023-02" db="EMBL/GenBank/DDBJ databases">
        <authorList>
            <person name="Maleckis M."/>
        </authorList>
    </citation>
    <scope>NUCLEOTIDE SEQUENCE [LARGE SCALE GENOMIC DNA]</scope>
    <source>
        <strain evidence="1 2">P8-A2</strain>
    </source>
</reference>
<evidence type="ECO:0000313" key="2">
    <source>
        <dbReference type="Proteomes" id="UP001257627"/>
    </source>
</evidence>
<sequence>MNEHSDHGVAVASGLLATSLGPRLFALGTHVGETVRQALGGAWAADGDGPTAEMNIALHLPDGSIIWPVQRVIKRFPNGPEDSIAFYGAALGLTDTSTNRRRWFRRRR</sequence>
<name>A0ABU3UHA1_9ACTN</name>
<protein>
    <submittedName>
        <fullName evidence="1">Uncharacterized protein</fullName>
    </submittedName>
</protein>
<organism evidence="1 2">
    <name type="scientific">Streptomyces mirabilis</name>
    <dbReference type="NCBI Taxonomy" id="68239"/>
    <lineage>
        <taxon>Bacteria</taxon>
        <taxon>Bacillati</taxon>
        <taxon>Actinomycetota</taxon>
        <taxon>Actinomycetes</taxon>
        <taxon>Kitasatosporales</taxon>
        <taxon>Streptomycetaceae</taxon>
        <taxon>Streptomyces</taxon>
    </lineage>
</organism>
<keyword evidence="2" id="KW-1185">Reference proteome</keyword>
<proteinExistence type="predicted"/>
<comment type="caution">
    <text evidence="1">The sequence shown here is derived from an EMBL/GenBank/DDBJ whole genome shotgun (WGS) entry which is preliminary data.</text>
</comment>